<proteinExistence type="predicted"/>
<dbReference type="AlphaFoldDB" id="A0AAV2R2F3"/>
<sequence>MWAARRTKPDGQPRNVCPEVYKFDKKDTPYFQNAMYQETCTYVPKFYDTLTILIPSQSWKPEDLNFVANRISKYYDIRIIGLVKHSTTFINSMPKKLTYLEVKNAESDSEAISRAMKLIKTPFVLIGNNLSQFNNQSSLERLVRVLDELPPVKVAAGAARDSQGRWIHGCLQQKMENYHATYDLGYYSSKYECMYCDDHLTPFVTHTKLFEQVTLKKGLNGPIVFHDWFVRVRHAGHLTVTCPDVMFYVNKHPMMAASDWKTFAQQWSLTSIKSYDDTIFNFSCEEAKISCKGLNELIRFLLIPPCCSDAILGEIGYILNYAEQNNLTYELHCGSGLGAVKLGTHLPWDLDMDLIFDCEDWSKWLEMQEGYLNKRNCTLKIAAIRKTWKFFKIQCPTLRYEFICITSKPKLSRDLMPEEFVNIPTKINFGGRWTSVISNPGLTGRNHYGMEDLRHANHWSKLKNKNKDAAMAGHYDNPGSWNRCSSPNHHACLDHFPGDGSIPFLKR</sequence>
<evidence type="ECO:0000259" key="1">
    <source>
        <dbReference type="Pfam" id="PF04991"/>
    </source>
</evidence>
<evidence type="ECO:0000313" key="2">
    <source>
        <dbReference type="EMBL" id="CAL4109885.1"/>
    </source>
</evidence>
<dbReference type="EMBL" id="CAXKWB010014159">
    <property type="protein sequence ID" value="CAL4109885.1"/>
    <property type="molecule type" value="Genomic_DNA"/>
</dbReference>
<keyword evidence="3" id="KW-1185">Reference proteome</keyword>
<organism evidence="2 3">
    <name type="scientific">Meganyctiphanes norvegica</name>
    <name type="common">Northern krill</name>
    <name type="synonym">Thysanopoda norvegica</name>
    <dbReference type="NCBI Taxonomy" id="48144"/>
    <lineage>
        <taxon>Eukaryota</taxon>
        <taxon>Metazoa</taxon>
        <taxon>Ecdysozoa</taxon>
        <taxon>Arthropoda</taxon>
        <taxon>Crustacea</taxon>
        <taxon>Multicrustacea</taxon>
        <taxon>Malacostraca</taxon>
        <taxon>Eumalacostraca</taxon>
        <taxon>Eucarida</taxon>
        <taxon>Euphausiacea</taxon>
        <taxon>Euphausiidae</taxon>
        <taxon>Meganyctiphanes</taxon>
    </lineage>
</organism>
<protein>
    <recommendedName>
        <fullName evidence="1">LicD/FKTN/FKRP nucleotidyltransferase domain-containing protein</fullName>
    </recommendedName>
</protein>
<gene>
    <name evidence="2" type="ORF">MNOR_LOCUS19223</name>
</gene>
<dbReference type="InterPro" id="IPR052613">
    <property type="entry name" value="LicD_transferase"/>
</dbReference>
<dbReference type="GO" id="GO:0009100">
    <property type="term" value="P:glycoprotein metabolic process"/>
    <property type="evidence" value="ECO:0007669"/>
    <property type="project" value="UniProtKB-ARBA"/>
</dbReference>
<accession>A0AAV2R2F3</accession>
<feature type="domain" description="LicD/FKTN/FKRP nucleotidyltransferase" evidence="1">
    <location>
        <begin position="323"/>
        <end position="372"/>
    </location>
</feature>
<reference evidence="2 3" key="1">
    <citation type="submission" date="2024-05" db="EMBL/GenBank/DDBJ databases">
        <authorList>
            <person name="Wallberg A."/>
        </authorList>
    </citation>
    <scope>NUCLEOTIDE SEQUENCE [LARGE SCALE GENOMIC DNA]</scope>
</reference>
<dbReference type="InterPro" id="IPR007074">
    <property type="entry name" value="LicD/FKTN/FKRP_NTP_transf"/>
</dbReference>
<comment type="caution">
    <text evidence="2">The sequence shown here is derived from an EMBL/GenBank/DDBJ whole genome shotgun (WGS) entry which is preliminary data.</text>
</comment>
<dbReference type="PANTHER" id="PTHR13627">
    <property type="entry name" value="FUKUTIN RELATED PROTEIN"/>
    <property type="match status" value="1"/>
</dbReference>
<dbReference type="PANTHER" id="PTHR13627:SF34">
    <property type="entry name" value="RIBITOL-5-PHOSPHATE TRANSFERASE"/>
    <property type="match status" value="1"/>
</dbReference>
<dbReference type="Proteomes" id="UP001497623">
    <property type="component" value="Unassembled WGS sequence"/>
</dbReference>
<name>A0AAV2R2F3_MEGNR</name>
<dbReference type="Pfam" id="PF04991">
    <property type="entry name" value="LicD"/>
    <property type="match status" value="1"/>
</dbReference>
<evidence type="ECO:0000313" key="3">
    <source>
        <dbReference type="Proteomes" id="UP001497623"/>
    </source>
</evidence>